<accession>A0ABT8REA6</accession>
<comment type="subcellular location">
    <subcellularLocation>
        <location evidence="1">Cell outer membrane</location>
    </subcellularLocation>
</comment>
<dbReference type="RefSeq" id="WP_302040482.1">
    <property type="nucleotide sequence ID" value="NZ_JAUKPO010000021.1"/>
</dbReference>
<keyword evidence="10" id="KW-1185">Reference proteome</keyword>
<evidence type="ECO:0000313" key="9">
    <source>
        <dbReference type="EMBL" id="MDO1449679.1"/>
    </source>
</evidence>
<feature type="chain" id="PRO_5045331477" evidence="6">
    <location>
        <begin position="22"/>
        <end position="484"/>
    </location>
</feature>
<dbReference type="Gene3D" id="1.25.40.390">
    <property type="match status" value="1"/>
</dbReference>
<dbReference type="InterPro" id="IPR012944">
    <property type="entry name" value="SusD_RagB_dom"/>
</dbReference>
<evidence type="ECO:0000256" key="1">
    <source>
        <dbReference type="ARBA" id="ARBA00004442"/>
    </source>
</evidence>
<keyword evidence="4" id="KW-0472">Membrane</keyword>
<dbReference type="Pfam" id="PF07980">
    <property type="entry name" value="SusD_RagB"/>
    <property type="match status" value="1"/>
</dbReference>
<evidence type="ECO:0000313" key="10">
    <source>
        <dbReference type="Proteomes" id="UP001168528"/>
    </source>
</evidence>
<dbReference type="Pfam" id="PF14322">
    <property type="entry name" value="SusD-like_3"/>
    <property type="match status" value="1"/>
</dbReference>
<evidence type="ECO:0000259" key="8">
    <source>
        <dbReference type="Pfam" id="PF14322"/>
    </source>
</evidence>
<dbReference type="CDD" id="cd08977">
    <property type="entry name" value="SusD"/>
    <property type="match status" value="1"/>
</dbReference>
<gene>
    <name evidence="9" type="ORF">Q0590_25605</name>
</gene>
<keyword evidence="3 6" id="KW-0732">Signal</keyword>
<dbReference type="InterPro" id="IPR011990">
    <property type="entry name" value="TPR-like_helical_dom_sf"/>
</dbReference>
<evidence type="ECO:0000256" key="2">
    <source>
        <dbReference type="ARBA" id="ARBA00006275"/>
    </source>
</evidence>
<reference evidence="9" key="1">
    <citation type="submission" date="2023-07" db="EMBL/GenBank/DDBJ databases">
        <title>The genome sequence of Rhodocytophaga aerolata KACC 12507.</title>
        <authorList>
            <person name="Zhang X."/>
        </authorList>
    </citation>
    <scope>NUCLEOTIDE SEQUENCE</scope>
    <source>
        <strain evidence="9">KACC 12507</strain>
    </source>
</reference>
<evidence type="ECO:0000256" key="3">
    <source>
        <dbReference type="ARBA" id="ARBA00022729"/>
    </source>
</evidence>
<evidence type="ECO:0000259" key="7">
    <source>
        <dbReference type="Pfam" id="PF07980"/>
    </source>
</evidence>
<comment type="similarity">
    <text evidence="2">Belongs to the SusD family.</text>
</comment>
<sequence length="484" mass="53383">MKTFISKYILAIFFVAFFSSCEDFLNEVPQTARSAENFYKTGADFNNAIIGAYANFKHPGLYGNGGTNASMLWLTEVVSDNSTHGATKAVSNLSQFELDEFNISLSNTVTTSAWTGHYIGIGRVNTILDKLPAAAFDEALKARYEGEARFLRAYNYFNLVRLFGDVQLIDKGIDNPYGANDITRTDASVIYDLIINDLTIAENNLPATIPAVEAGRTSKWAAKALLGKVYLTRNQLDLAAQKLNEVITSGQFNLSTPYAATFSPATSYTNNKDVILAVQYKTGLVGQGSALWSDLTPWGVQNTLFGTTGSGGGFMQPTADMENAYEPGDLRKEASMQTAYKAANGSTVNVRHVVKYKQEGPQAGDADTDFPLLRYADVLLMYAEALNNQGQTSAAEPFLNQVRARAGLPEKTGLSQADFSLAVEQERRVELAFEGHRWFDLLRTGRYVEVMKNKGYPVQEFHYLYPIPQRETDLNSQLTQNPGY</sequence>
<organism evidence="9 10">
    <name type="scientific">Rhodocytophaga aerolata</name>
    <dbReference type="NCBI Taxonomy" id="455078"/>
    <lineage>
        <taxon>Bacteria</taxon>
        <taxon>Pseudomonadati</taxon>
        <taxon>Bacteroidota</taxon>
        <taxon>Cytophagia</taxon>
        <taxon>Cytophagales</taxon>
        <taxon>Rhodocytophagaceae</taxon>
        <taxon>Rhodocytophaga</taxon>
    </lineage>
</organism>
<keyword evidence="5" id="KW-0998">Cell outer membrane</keyword>
<evidence type="ECO:0000256" key="5">
    <source>
        <dbReference type="ARBA" id="ARBA00023237"/>
    </source>
</evidence>
<dbReference type="PROSITE" id="PS51257">
    <property type="entry name" value="PROKAR_LIPOPROTEIN"/>
    <property type="match status" value="1"/>
</dbReference>
<feature type="domain" description="RagB/SusD" evidence="7">
    <location>
        <begin position="334"/>
        <end position="484"/>
    </location>
</feature>
<evidence type="ECO:0000256" key="4">
    <source>
        <dbReference type="ARBA" id="ARBA00023136"/>
    </source>
</evidence>
<feature type="domain" description="SusD-like N-terminal" evidence="8">
    <location>
        <begin position="71"/>
        <end position="231"/>
    </location>
</feature>
<evidence type="ECO:0000256" key="6">
    <source>
        <dbReference type="SAM" id="SignalP"/>
    </source>
</evidence>
<dbReference type="SUPFAM" id="SSF48452">
    <property type="entry name" value="TPR-like"/>
    <property type="match status" value="1"/>
</dbReference>
<dbReference type="EMBL" id="JAUKPO010000021">
    <property type="protein sequence ID" value="MDO1449679.1"/>
    <property type="molecule type" value="Genomic_DNA"/>
</dbReference>
<dbReference type="Proteomes" id="UP001168528">
    <property type="component" value="Unassembled WGS sequence"/>
</dbReference>
<dbReference type="InterPro" id="IPR033985">
    <property type="entry name" value="SusD-like_N"/>
</dbReference>
<feature type="signal peptide" evidence="6">
    <location>
        <begin position="1"/>
        <end position="21"/>
    </location>
</feature>
<name>A0ABT8REA6_9BACT</name>
<proteinExistence type="inferred from homology"/>
<protein>
    <submittedName>
        <fullName evidence="9">RagB/SusD family nutrient uptake outer membrane protein</fullName>
    </submittedName>
</protein>
<comment type="caution">
    <text evidence="9">The sequence shown here is derived from an EMBL/GenBank/DDBJ whole genome shotgun (WGS) entry which is preliminary data.</text>
</comment>